<proteinExistence type="predicted"/>
<evidence type="ECO:0000313" key="1">
    <source>
        <dbReference type="EMBL" id="GAA4562838.1"/>
    </source>
</evidence>
<keyword evidence="2" id="KW-1185">Reference proteome</keyword>
<protein>
    <submittedName>
        <fullName evidence="1">Uncharacterized protein</fullName>
    </submittedName>
</protein>
<reference evidence="2" key="1">
    <citation type="journal article" date="2019" name="Int. J. Syst. Evol. Microbiol.">
        <title>The Global Catalogue of Microorganisms (GCM) 10K type strain sequencing project: providing services to taxonomists for standard genome sequencing and annotation.</title>
        <authorList>
            <consortium name="The Broad Institute Genomics Platform"/>
            <consortium name="The Broad Institute Genome Sequencing Center for Infectious Disease"/>
            <person name="Wu L."/>
            <person name="Ma J."/>
        </authorList>
    </citation>
    <scope>NUCLEOTIDE SEQUENCE [LARGE SCALE GENOMIC DNA]</scope>
    <source>
        <strain evidence="2">JCM 3175</strain>
    </source>
</reference>
<organism evidence="1 2">
    <name type="scientific">Micromonospora coerulea</name>
    <dbReference type="NCBI Taxonomy" id="47856"/>
    <lineage>
        <taxon>Bacteria</taxon>
        <taxon>Bacillati</taxon>
        <taxon>Actinomycetota</taxon>
        <taxon>Actinomycetes</taxon>
        <taxon>Micromonosporales</taxon>
        <taxon>Micromonosporaceae</taxon>
        <taxon>Micromonospora</taxon>
    </lineage>
</organism>
<dbReference type="Proteomes" id="UP001500307">
    <property type="component" value="Unassembled WGS sequence"/>
</dbReference>
<name>A0ABP8S847_9ACTN</name>
<dbReference type="EMBL" id="BAABGU010000002">
    <property type="protein sequence ID" value="GAA4562838.1"/>
    <property type="molecule type" value="Genomic_DNA"/>
</dbReference>
<gene>
    <name evidence="1" type="ORF">GCM10023176_05460</name>
</gene>
<comment type="caution">
    <text evidence="1">The sequence shown here is derived from an EMBL/GenBank/DDBJ whole genome shotgun (WGS) entry which is preliminary data.</text>
</comment>
<sequence>MIRAPVRVAAPEIVIVWVTRCPGSAPNGVEVSTGAASTGGAGVGVTETPARAAVMATIGAATDSHTLTL</sequence>
<accession>A0ABP8S847</accession>
<evidence type="ECO:0000313" key="2">
    <source>
        <dbReference type="Proteomes" id="UP001500307"/>
    </source>
</evidence>